<dbReference type="Proteomes" id="UP000230052">
    <property type="component" value="Unassembled WGS sequence"/>
</dbReference>
<dbReference type="SUPFAM" id="SSF82784">
    <property type="entry name" value="OsmC-like"/>
    <property type="match status" value="1"/>
</dbReference>
<gene>
    <name evidence="1" type="ORF">COS99_07415</name>
</gene>
<dbReference type="PANTHER" id="PTHR34352">
    <property type="entry name" value="PROTEIN YHFA"/>
    <property type="match status" value="1"/>
</dbReference>
<accession>A0A2J0KTP7</accession>
<evidence type="ECO:0000313" key="1">
    <source>
        <dbReference type="EMBL" id="PIU41159.1"/>
    </source>
</evidence>
<protein>
    <recommendedName>
        <fullName evidence="3">Osmotically inducible protein OsmC</fullName>
    </recommendedName>
</protein>
<sequence>MYSVEIENNGGSIMKARSKDYEFIVDTKGKGMTPPDTLLTSLGSCVGVYINKYIEGAKLPISGFKVKVDADFSKEKPVRFETINVSIELKGPKLDDKRKEALLSFIKNCPVGNTLNGKPNIEVELM</sequence>
<dbReference type="InterPro" id="IPR036102">
    <property type="entry name" value="OsmC/Ohrsf"/>
</dbReference>
<name>A0A2J0KTP7_9BACT</name>
<evidence type="ECO:0008006" key="3">
    <source>
        <dbReference type="Google" id="ProtNLM"/>
    </source>
</evidence>
<dbReference type="EMBL" id="PEWV01000071">
    <property type="protein sequence ID" value="PIU41159.1"/>
    <property type="molecule type" value="Genomic_DNA"/>
</dbReference>
<dbReference type="InterPro" id="IPR015946">
    <property type="entry name" value="KH_dom-like_a/b"/>
</dbReference>
<dbReference type="Gene3D" id="3.30.300.20">
    <property type="match status" value="1"/>
</dbReference>
<organism evidence="1 2">
    <name type="scientific">Candidatus Aquitaenariimonas noxiae</name>
    <dbReference type="NCBI Taxonomy" id="1974741"/>
    <lineage>
        <taxon>Bacteria</taxon>
        <taxon>Pseudomonadati</taxon>
        <taxon>Candidatus Omnitrophota</taxon>
        <taxon>Candidatus Aquitaenariimonas</taxon>
    </lineage>
</organism>
<proteinExistence type="predicted"/>
<dbReference type="InterPro" id="IPR003718">
    <property type="entry name" value="OsmC/Ohr_fam"/>
</dbReference>
<reference evidence="1 2" key="1">
    <citation type="submission" date="2017-09" db="EMBL/GenBank/DDBJ databases">
        <title>Depth-based differentiation of microbial function through sediment-hosted aquifers and enrichment of novel symbionts in the deep terrestrial subsurface.</title>
        <authorList>
            <person name="Probst A.J."/>
            <person name="Ladd B."/>
            <person name="Jarett J.K."/>
            <person name="Geller-Mcgrath D.E."/>
            <person name="Sieber C.M."/>
            <person name="Emerson J.B."/>
            <person name="Anantharaman K."/>
            <person name="Thomas B.C."/>
            <person name="Malmstrom R."/>
            <person name="Stieglmeier M."/>
            <person name="Klingl A."/>
            <person name="Woyke T."/>
            <person name="Ryan C.M."/>
            <person name="Banfield J.F."/>
        </authorList>
    </citation>
    <scope>NUCLEOTIDE SEQUENCE [LARGE SCALE GENOMIC DNA]</scope>
    <source>
        <strain evidence="1">CG07_land_8_20_14_0_80_42_15</strain>
    </source>
</reference>
<dbReference type="Pfam" id="PF02566">
    <property type="entry name" value="OsmC"/>
    <property type="match status" value="1"/>
</dbReference>
<comment type="caution">
    <text evidence="1">The sequence shown here is derived from an EMBL/GenBank/DDBJ whole genome shotgun (WGS) entry which is preliminary data.</text>
</comment>
<dbReference type="AlphaFoldDB" id="A0A2J0KTP7"/>
<evidence type="ECO:0000313" key="2">
    <source>
        <dbReference type="Proteomes" id="UP000230052"/>
    </source>
</evidence>
<dbReference type="PANTHER" id="PTHR34352:SF1">
    <property type="entry name" value="PROTEIN YHFA"/>
    <property type="match status" value="1"/>
</dbReference>